<keyword evidence="3" id="KW-0007">Acetylation</keyword>
<dbReference type="Pfam" id="PF00538">
    <property type="entry name" value="Linker_histone"/>
    <property type="match status" value="1"/>
</dbReference>
<evidence type="ECO:0000256" key="1">
    <source>
        <dbReference type="ARBA" id="ARBA00004604"/>
    </source>
</evidence>
<feature type="compositionally biased region" description="Low complexity" evidence="8">
    <location>
        <begin position="203"/>
        <end position="212"/>
    </location>
</feature>
<dbReference type="InterPro" id="IPR005818">
    <property type="entry name" value="Histone_H1/H5_H15"/>
</dbReference>
<keyword evidence="4" id="KW-0238">DNA-binding</keyword>
<dbReference type="PRINTS" id="PR00929">
    <property type="entry name" value="ATHOOK"/>
</dbReference>
<comment type="caution">
    <text evidence="10">The sequence shown here is derived from an EMBL/GenBank/DDBJ whole genome shotgun (WGS) entry which is preliminary data.</text>
</comment>
<dbReference type="GO" id="GO:0006334">
    <property type="term" value="P:nucleosome assembly"/>
    <property type="evidence" value="ECO:0007669"/>
    <property type="project" value="InterPro"/>
</dbReference>
<dbReference type="PANTHER" id="PTHR11467">
    <property type="entry name" value="HISTONE H1"/>
    <property type="match status" value="1"/>
</dbReference>
<evidence type="ECO:0000256" key="6">
    <source>
        <dbReference type="ARBA" id="ARBA00068571"/>
    </source>
</evidence>
<feature type="region of interest" description="Disordered" evidence="8">
    <location>
        <begin position="97"/>
        <end position="212"/>
    </location>
</feature>
<dbReference type="SMART" id="SM00384">
    <property type="entry name" value="AT_hook"/>
    <property type="match status" value="4"/>
</dbReference>
<dbReference type="Gene3D" id="1.10.10.10">
    <property type="entry name" value="Winged helix-like DNA-binding domain superfamily/Winged helix DNA-binding domain"/>
    <property type="match status" value="1"/>
</dbReference>
<dbReference type="FunFam" id="1.10.10.10:FF:000537">
    <property type="entry name" value="HMG-Y-related protein A"/>
    <property type="match status" value="1"/>
</dbReference>
<evidence type="ECO:0000256" key="3">
    <source>
        <dbReference type="ARBA" id="ARBA00022990"/>
    </source>
</evidence>
<evidence type="ECO:0000256" key="8">
    <source>
        <dbReference type="SAM" id="MobiDB-lite"/>
    </source>
</evidence>
<evidence type="ECO:0000259" key="9">
    <source>
        <dbReference type="PROSITE" id="PS51504"/>
    </source>
</evidence>
<keyword evidence="2" id="KW-0677">Repeat</keyword>
<accession>A0A8S0U7U2</accession>
<dbReference type="InterPro" id="IPR036388">
    <property type="entry name" value="WH-like_DNA-bd_sf"/>
</dbReference>
<name>A0A8S0U7U2_OLEEU</name>
<dbReference type="GO" id="GO:0045910">
    <property type="term" value="P:negative regulation of DNA recombination"/>
    <property type="evidence" value="ECO:0007669"/>
    <property type="project" value="TreeGrafter"/>
</dbReference>
<evidence type="ECO:0000256" key="7">
    <source>
        <dbReference type="ARBA" id="ARBA00076335"/>
    </source>
</evidence>
<feature type="compositionally biased region" description="Pro residues" evidence="8">
    <location>
        <begin position="118"/>
        <end position="132"/>
    </location>
</feature>
<dbReference type="Pfam" id="PF02178">
    <property type="entry name" value="AT_hook"/>
    <property type="match status" value="3"/>
</dbReference>
<evidence type="ECO:0000256" key="4">
    <source>
        <dbReference type="ARBA" id="ARBA00023125"/>
    </source>
</evidence>
<dbReference type="InterPro" id="IPR036390">
    <property type="entry name" value="WH_DNA-bd_sf"/>
</dbReference>
<organism evidence="10 11">
    <name type="scientific">Olea europaea subsp. europaea</name>
    <dbReference type="NCBI Taxonomy" id="158383"/>
    <lineage>
        <taxon>Eukaryota</taxon>
        <taxon>Viridiplantae</taxon>
        <taxon>Streptophyta</taxon>
        <taxon>Embryophyta</taxon>
        <taxon>Tracheophyta</taxon>
        <taxon>Spermatophyta</taxon>
        <taxon>Magnoliopsida</taxon>
        <taxon>eudicotyledons</taxon>
        <taxon>Gunneridae</taxon>
        <taxon>Pentapetalae</taxon>
        <taxon>asterids</taxon>
        <taxon>lamiids</taxon>
        <taxon>Lamiales</taxon>
        <taxon>Oleaceae</taxon>
        <taxon>Oleeae</taxon>
        <taxon>Olea</taxon>
    </lineage>
</organism>
<protein>
    <recommendedName>
        <fullName evidence="6">HMG-Y-related protein A</fullName>
    </recommendedName>
    <alternativeName>
        <fullName evidence="7">High mobility group A protein</fullName>
    </alternativeName>
</protein>
<dbReference type="Proteomes" id="UP000594638">
    <property type="component" value="Unassembled WGS sequence"/>
</dbReference>
<dbReference type="PANTHER" id="PTHR11467:SF103">
    <property type="entry name" value="HMG-Y-RELATED PROTEIN A"/>
    <property type="match status" value="1"/>
</dbReference>
<dbReference type="EMBL" id="CACTIH010007532">
    <property type="protein sequence ID" value="CAA3015212.1"/>
    <property type="molecule type" value="Genomic_DNA"/>
</dbReference>
<keyword evidence="5" id="KW-0539">Nucleus</keyword>
<dbReference type="SMART" id="SM00526">
    <property type="entry name" value="H15"/>
    <property type="match status" value="1"/>
</dbReference>
<feature type="domain" description="H15" evidence="9">
    <location>
        <begin position="34"/>
        <end position="103"/>
    </location>
</feature>
<comment type="subcellular location">
    <subcellularLocation>
        <location evidence="1">Nucleus</location>
        <location evidence="1">Nucleolus</location>
    </subcellularLocation>
</comment>
<dbReference type="GO" id="GO:0030261">
    <property type="term" value="P:chromosome condensation"/>
    <property type="evidence" value="ECO:0007669"/>
    <property type="project" value="TreeGrafter"/>
</dbReference>
<evidence type="ECO:0000256" key="5">
    <source>
        <dbReference type="ARBA" id="ARBA00023242"/>
    </source>
</evidence>
<dbReference type="GO" id="GO:0005730">
    <property type="term" value="C:nucleolus"/>
    <property type="evidence" value="ECO:0007669"/>
    <property type="project" value="UniProtKB-SubCell"/>
</dbReference>
<dbReference type="InterPro" id="IPR017956">
    <property type="entry name" value="AT_hook_DNA-bd_motif"/>
</dbReference>
<sequence>MAAEEQQSNDSLPPNHAQPPSPAPAVATGAYPAALPQYPELIMNAIEALDDKNGSNKSAISKQIEVTYGNLPPAHSTLLSHHLNKMKATGQLLFVKNNYMKPGPDAPPRRGRGRPPKPKTPLPPGTVLPPPRPRGRPPKSRDPNDPPPPPKPKAALSPTASGKKRGRPPKFTKTGIPPPPPPSTAVGAASGVPRGRGRPPKVKPAVAAPVGA</sequence>
<dbReference type="OrthoDB" id="1110759at2759"/>
<dbReference type="AlphaFoldDB" id="A0A8S0U7U2"/>
<dbReference type="GO" id="GO:0031492">
    <property type="term" value="F:nucleosomal DNA binding"/>
    <property type="evidence" value="ECO:0007669"/>
    <property type="project" value="TreeGrafter"/>
</dbReference>
<evidence type="ECO:0000256" key="2">
    <source>
        <dbReference type="ARBA" id="ARBA00022737"/>
    </source>
</evidence>
<evidence type="ECO:0000313" key="10">
    <source>
        <dbReference type="EMBL" id="CAA3015212.1"/>
    </source>
</evidence>
<proteinExistence type="predicted"/>
<evidence type="ECO:0000313" key="11">
    <source>
        <dbReference type="Proteomes" id="UP000594638"/>
    </source>
</evidence>
<dbReference type="GO" id="GO:0003690">
    <property type="term" value="F:double-stranded DNA binding"/>
    <property type="evidence" value="ECO:0007669"/>
    <property type="project" value="TreeGrafter"/>
</dbReference>
<keyword evidence="11" id="KW-1185">Reference proteome</keyword>
<feature type="region of interest" description="Disordered" evidence="8">
    <location>
        <begin position="1"/>
        <end position="28"/>
    </location>
</feature>
<feature type="compositionally biased region" description="Polar residues" evidence="8">
    <location>
        <begin position="1"/>
        <end position="12"/>
    </location>
</feature>
<dbReference type="GO" id="GO:0000786">
    <property type="term" value="C:nucleosome"/>
    <property type="evidence" value="ECO:0007669"/>
    <property type="project" value="InterPro"/>
</dbReference>
<reference evidence="10 11" key="1">
    <citation type="submission" date="2019-12" db="EMBL/GenBank/DDBJ databases">
        <authorList>
            <person name="Alioto T."/>
            <person name="Alioto T."/>
            <person name="Gomez Garrido J."/>
        </authorList>
    </citation>
    <scope>NUCLEOTIDE SEQUENCE [LARGE SCALE GENOMIC DNA]</scope>
</reference>
<dbReference type="Gramene" id="OE9A044086T1">
    <property type="protein sequence ID" value="OE9A044086C1"/>
    <property type="gene ID" value="OE9A044086"/>
</dbReference>
<gene>
    <name evidence="10" type="ORF">OLEA9_A044086</name>
</gene>
<dbReference type="SUPFAM" id="SSF46785">
    <property type="entry name" value="Winged helix' DNA-binding domain"/>
    <property type="match status" value="1"/>
</dbReference>
<dbReference type="PROSITE" id="PS51504">
    <property type="entry name" value="H15"/>
    <property type="match status" value="1"/>
</dbReference>